<gene>
    <name evidence="1" type="ORF">RRG08_065112</name>
</gene>
<evidence type="ECO:0000313" key="1">
    <source>
        <dbReference type="EMBL" id="KAK3765356.1"/>
    </source>
</evidence>
<dbReference type="EMBL" id="JAWDGP010004318">
    <property type="protein sequence ID" value="KAK3765356.1"/>
    <property type="molecule type" value="Genomic_DNA"/>
</dbReference>
<dbReference type="Proteomes" id="UP001283361">
    <property type="component" value="Unassembled WGS sequence"/>
</dbReference>
<proteinExistence type="predicted"/>
<name>A0AAE0ZB02_9GAST</name>
<keyword evidence="2" id="KW-1185">Reference proteome</keyword>
<reference evidence="1" key="1">
    <citation type="journal article" date="2023" name="G3 (Bethesda)">
        <title>A reference genome for the long-term kleptoplast-retaining sea slug Elysia crispata morphotype clarki.</title>
        <authorList>
            <person name="Eastman K.E."/>
            <person name="Pendleton A.L."/>
            <person name="Shaikh M.A."/>
            <person name="Suttiyut T."/>
            <person name="Ogas R."/>
            <person name="Tomko P."/>
            <person name="Gavelis G."/>
            <person name="Widhalm J.R."/>
            <person name="Wisecaver J.H."/>
        </authorList>
    </citation>
    <scope>NUCLEOTIDE SEQUENCE</scope>
    <source>
        <strain evidence="1">ECLA1</strain>
    </source>
</reference>
<accession>A0AAE0ZB02</accession>
<comment type="caution">
    <text evidence="1">The sequence shown here is derived from an EMBL/GenBank/DDBJ whole genome shotgun (WGS) entry which is preliminary data.</text>
</comment>
<organism evidence="1 2">
    <name type="scientific">Elysia crispata</name>
    <name type="common">lettuce slug</name>
    <dbReference type="NCBI Taxonomy" id="231223"/>
    <lineage>
        <taxon>Eukaryota</taxon>
        <taxon>Metazoa</taxon>
        <taxon>Spiralia</taxon>
        <taxon>Lophotrochozoa</taxon>
        <taxon>Mollusca</taxon>
        <taxon>Gastropoda</taxon>
        <taxon>Heterobranchia</taxon>
        <taxon>Euthyneura</taxon>
        <taxon>Panpulmonata</taxon>
        <taxon>Sacoglossa</taxon>
        <taxon>Placobranchoidea</taxon>
        <taxon>Plakobranchidae</taxon>
        <taxon>Elysia</taxon>
    </lineage>
</organism>
<evidence type="ECO:0000313" key="2">
    <source>
        <dbReference type="Proteomes" id="UP001283361"/>
    </source>
</evidence>
<protein>
    <submittedName>
        <fullName evidence="1">Uncharacterized protein</fullName>
    </submittedName>
</protein>
<sequence>MTFIPWGTALILPSGGRVLGSSLYCELELPRMIGLGGHCPPLSGGVLSVPDRRGACIDSQPVTVSRLPRVSHSSTRKKTLARKTEEQYVAQRLGRTIIILLLGSNPSSAVCYFDGFCVNSLILG</sequence>
<dbReference type="AlphaFoldDB" id="A0AAE0ZB02"/>